<feature type="signal peptide" evidence="9">
    <location>
        <begin position="1"/>
        <end position="20"/>
    </location>
</feature>
<dbReference type="VEuPathDB" id="HostDB:ENSCPOG00000026648"/>
<evidence type="ECO:0000256" key="7">
    <source>
        <dbReference type="ARBA" id="ARBA00038688"/>
    </source>
</evidence>
<accession>H0W4J6</accession>
<dbReference type="InterPro" id="IPR001545">
    <property type="entry name" value="Gonadotropin_bsu"/>
</dbReference>
<comment type="subcellular location">
    <subcellularLocation>
        <location evidence="1 8">Secreted</location>
    </subcellularLocation>
</comment>
<keyword evidence="3" id="KW-0964">Secreted</keyword>
<feature type="chain" id="PRO_5014107760" evidence="9">
    <location>
        <begin position="21"/>
        <end position="141"/>
    </location>
</feature>
<name>Q924A8_CAVPO</name>
<evidence type="ECO:0000259" key="10">
    <source>
        <dbReference type="Pfam" id="PF00007"/>
    </source>
</evidence>
<dbReference type="GO" id="GO:0007186">
    <property type="term" value="P:G protein-coupled receptor signaling pathway"/>
    <property type="evidence" value="ECO:0007669"/>
    <property type="project" value="TreeGrafter"/>
</dbReference>
<dbReference type="SMART" id="SM00068">
    <property type="entry name" value="GHB"/>
    <property type="match status" value="1"/>
</dbReference>
<dbReference type="GO" id="GO:0005615">
    <property type="term" value="C:extracellular space"/>
    <property type="evidence" value="ECO:0007669"/>
    <property type="project" value="TreeGrafter"/>
</dbReference>
<dbReference type="PANTHER" id="PTHR11515:SF11">
    <property type="entry name" value="LUTROPIN SUBUNIT BETA"/>
    <property type="match status" value="1"/>
</dbReference>
<dbReference type="OrthoDB" id="8453657at2759"/>
<dbReference type="Gene3D" id="2.10.90.10">
    <property type="entry name" value="Cystine-knot cytokines"/>
    <property type="match status" value="1"/>
</dbReference>
<keyword evidence="15" id="KW-1185">Reference proteome</keyword>
<dbReference type="FunFam" id="2.10.90.10:FF:000007">
    <property type="entry name" value="Luteinizing hormone beta subunit"/>
    <property type="match status" value="1"/>
</dbReference>
<dbReference type="PROSITE" id="PS00689">
    <property type="entry name" value="GLYCO_HORMONE_BETA_2"/>
    <property type="match status" value="1"/>
</dbReference>
<evidence type="ECO:0000313" key="13">
    <source>
        <dbReference type="EMBL" id="CCP37938.1"/>
    </source>
</evidence>
<reference evidence="13" key="5">
    <citation type="journal article" date="2016" name="Data Brief">
        <title>Curated eutherian third party data gene data sets.</title>
        <authorList>
            <person name="Premzl M."/>
        </authorList>
    </citation>
    <scope>NUCLEOTIDE SEQUENCE</scope>
</reference>
<dbReference type="OMA" id="FYIQAKN"/>
<dbReference type="Proteomes" id="UP000005447">
    <property type="component" value="Unassembled WGS sequence"/>
</dbReference>
<accession>Q924A8</accession>
<dbReference type="Pfam" id="PF00007">
    <property type="entry name" value="Cys_knot"/>
    <property type="match status" value="1"/>
</dbReference>
<dbReference type="SMR" id="Q924A8"/>
<reference evidence="11" key="1">
    <citation type="journal article" date="2001" name="J. Mol. Endocrinol.">
        <title>Messenger RNAs encoding the beta subunits of guinea pig (Cavia porcellus) luteinizing hormone (gpLH) and putative chorionic gonadotropin (gpCG) are transcribed from a single-copy gpLH/CGbeta gene.</title>
        <authorList>
            <person name="Sherman G.B."/>
            <person name="Heilman D.F."/>
            <person name="Hoss A.J."/>
            <person name="Bunick D."/>
            <person name="Lund L.A."/>
        </authorList>
    </citation>
    <scope>NUCLEOTIDE SEQUENCE</scope>
</reference>
<dbReference type="InterPro" id="IPR006208">
    <property type="entry name" value="Glyco_hormone_CN"/>
</dbReference>
<dbReference type="Ensembl" id="ENSCPOT00000023149.2">
    <property type="protein sequence ID" value="ENSCPOP00000017897.2"/>
    <property type="gene ID" value="ENSCPOG00000026648.2"/>
</dbReference>
<evidence type="ECO:0000256" key="4">
    <source>
        <dbReference type="ARBA" id="ARBA00022702"/>
    </source>
</evidence>
<dbReference type="PROSITE" id="PS00261">
    <property type="entry name" value="GLYCO_HORMONE_BETA_1"/>
    <property type="match status" value="1"/>
</dbReference>
<keyword evidence="5" id="KW-1015">Disulfide bond</keyword>
<dbReference type="EMBL" id="AF355775">
    <property type="protein sequence ID" value="AAK84305.1"/>
    <property type="molecule type" value="Genomic_DNA"/>
</dbReference>
<feature type="domain" description="Glycoprotein hormone subunit beta" evidence="10">
    <location>
        <begin position="27"/>
        <end position="130"/>
    </location>
</feature>
<evidence type="ECO:0000256" key="1">
    <source>
        <dbReference type="ARBA" id="ARBA00004613"/>
    </source>
</evidence>
<sequence length="141" mass="15122">MEMLQGLLLGLLLSTSGVWASRGPLRPYCRPINATLAAEKEACPICVTFTTSICAGYCPSMMRVLTTARRPVPQLVCTYDELRFASIRLPGCPPGVDPVVSFPVALSCHCGTCRLSNSDCGGLRGQPSACELPHLPGFFFL</sequence>
<dbReference type="EMBL" id="AY373317">
    <property type="protein sequence ID" value="AAQ75732.1"/>
    <property type="molecule type" value="mRNA"/>
</dbReference>
<dbReference type="GO" id="GO:0005179">
    <property type="term" value="F:hormone activity"/>
    <property type="evidence" value="ECO:0007669"/>
    <property type="project" value="UniProtKB-KW"/>
</dbReference>
<reference evidence="15" key="3">
    <citation type="journal article" date="2011" name="Nature">
        <title>A high-resolution map of human evolutionary constraint using 29 mammals.</title>
        <authorList>
            <person name="Lindblad-Toh K."/>
            <person name="Garber M."/>
            <person name="Zuk O."/>
            <person name="Lin M.F."/>
            <person name="Parker B.J."/>
            <person name="Washietl S."/>
            <person name="Kheradpour P."/>
            <person name="Ernst J."/>
            <person name="Jordan G."/>
            <person name="Mauceli E."/>
            <person name="Ward L.D."/>
            <person name="Lowe C.B."/>
            <person name="Holloway A.K."/>
            <person name="Clamp M."/>
            <person name="Gnerre S."/>
            <person name="Alfoldi J."/>
            <person name="Beal K."/>
            <person name="Chang J."/>
            <person name="Clawson H."/>
            <person name="Cuff J."/>
            <person name="Di Palma F."/>
            <person name="Fitzgerald S."/>
            <person name="Flicek P."/>
            <person name="Guttman M."/>
            <person name="Hubisz M.J."/>
            <person name="Jaffe D.B."/>
            <person name="Jungreis I."/>
            <person name="Kent W.J."/>
            <person name="Kostka D."/>
            <person name="Lara M."/>
            <person name="Martins A.L."/>
            <person name="Massingham T."/>
            <person name="Moltke I."/>
            <person name="Raney B.J."/>
            <person name="Rasmussen M.D."/>
            <person name="Robinson J."/>
            <person name="Stark A."/>
            <person name="Vilella A.J."/>
            <person name="Wen J."/>
            <person name="Xie X."/>
            <person name="Zody M.C."/>
            <person name="Baldwin J."/>
            <person name="Bloom T."/>
            <person name="Chin C.W."/>
            <person name="Heiman D."/>
            <person name="Nicol R."/>
            <person name="Nusbaum C."/>
            <person name="Young S."/>
            <person name="Wilkinson J."/>
            <person name="Worley K.C."/>
            <person name="Kovar C.L."/>
            <person name="Muzny D.M."/>
            <person name="Gibbs R.A."/>
            <person name="Cree A."/>
            <person name="Dihn H.H."/>
            <person name="Fowler G."/>
            <person name="Jhangiani S."/>
            <person name="Joshi V."/>
            <person name="Lee S."/>
            <person name="Lewis L.R."/>
            <person name="Nazareth L.V."/>
            <person name="Okwuonu G."/>
            <person name="Santibanez J."/>
            <person name="Warren W.C."/>
            <person name="Mardis E.R."/>
            <person name="Weinstock G.M."/>
            <person name="Wilson R.K."/>
            <person name="Delehaunty K."/>
            <person name="Dooling D."/>
            <person name="Fronik C."/>
            <person name="Fulton L."/>
            <person name="Fulton B."/>
            <person name="Graves T."/>
            <person name="Minx P."/>
            <person name="Sodergren E."/>
            <person name="Birney E."/>
            <person name="Margulies E.H."/>
            <person name="Herrero J."/>
            <person name="Green E.D."/>
            <person name="Haussler D."/>
            <person name="Siepel A."/>
            <person name="Goldman N."/>
            <person name="Pollard K.S."/>
            <person name="Pedersen J.S."/>
            <person name="Lander E.S."/>
            <person name="Kellis M."/>
        </authorList>
    </citation>
    <scope>NUCLEOTIDE SEQUENCE [LARGE SCALE GENOMIC DNA]</scope>
    <source>
        <strain evidence="15">2N</strain>
    </source>
</reference>
<keyword evidence="6" id="KW-0325">Glycoprotein</keyword>
<protein>
    <submittedName>
        <fullName evidence="11 12">Luteinizing hormone beta subunit</fullName>
    </submittedName>
    <submittedName>
        <fullName evidence="14">Luteinizing hormone subunit beta</fullName>
    </submittedName>
</protein>
<comment type="similarity">
    <text evidence="2 8">Belongs to the glycoprotein hormones subunit beta family.</text>
</comment>
<dbReference type="GO" id="GO:0005737">
    <property type="term" value="C:cytoplasm"/>
    <property type="evidence" value="ECO:0007669"/>
    <property type="project" value="TreeGrafter"/>
</dbReference>
<dbReference type="InterPro" id="IPR018245">
    <property type="entry name" value="Gonadotropin_bsu_CS"/>
</dbReference>
<evidence type="ECO:0000313" key="11">
    <source>
        <dbReference type="EMBL" id="AAK84305.1"/>
    </source>
</evidence>
<dbReference type="EMBL" id="HF564733">
    <property type="protein sequence ID" value="CCP37938.1"/>
    <property type="molecule type" value="Genomic_DNA"/>
</dbReference>
<evidence type="ECO:0000256" key="8">
    <source>
        <dbReference type="RuleBase" id="RU004069"/>
    </source>
</evidence>
<dbReference type="CTD" id="3972"/>
<dbReference type="GeneID" id="100379534"/>
<dbReference type="HOGENOM" id="CLU_126319_0_0_1"/>
<dbReference type="CDD" id="cd00069">
    <property type="entry name" value="GHB_like"/>
    <property type="match status" value="1"/>
</dbReference>
<evidence type="ECO:0000313" key="12">
    <source>
        <dbReference type="EMBL" id="AAQ75732.1"/>
    </source>
</evidence>
<dbReference type="EMBL" id="AAKN02046418">
    <property type="status" value="NOT_ANNOTATED_CDS"/>
    <property type="molecule type" value="Genomic_DNA"/>
</dbReference>
<evidence type="ECO:0000256" key="5">
    <source>
        <dbReference type="ARBA" id="ARBA00023157"/>
    </source>
</evidence>
<reference evidence="12" key="2">
    <citation type="journal article" date="2007" name="Gen. Comp. Endocrinol.">
        <title>Analyses of the cDNA and genomic DNA sequences encoding the luteinizing hormone beta-subunit precursor protein in the rabbit.</title>
        <authorList>
            <person name="Suzuki O."/>
            <person name="Koura M."/>
            <person name="Noguchi Y."/>
            <person name="Takano K."/>
            <person name="Uchio-Yamada K."/>
            <person name="Matsuda J."/>
        </authorList>
    </citation>
    <scope>NUCLEOTIDE SEQUENCE</scope>
    <source>
        <strain evidence="12">Hartley</strain>
        <tissue evidence="12">Pituitary</tissue>
    </source>
</reference>
<evidence type="ECO:0000256" key="2">
    <source>
        <dbReference type="ARBA" id="ARBA00006552"/>
    </source>
</evidence>
<keyword evidence="9" id="KW-0732">Signal</keyword>
<reference evidence="14" key="7">
    <citation type="submission" date="2025-05" db="UniProtKB">
        <authorList>
            <consortium name="Ensembl"/>
        </authorList>
    </citation>
    <scope>IDENTIFICATION</scope>
    <source>
        <strain evidence="14">2N</strain>
    </source>
</reference>
<dbReference type="InterPro" id="IPR029034">
    <property type="entry name" value="Cystine-knot_cytokine"/>
</dbReference>
<evidence type="ECO:0000256" key="9">
    <source>
        <dbReference type="SAM" id="SignalP"/>
    </source>
</evidence>
<keyword evidence="4 8" id="KW-0372">Hormone</keyword>
<evidence type="ECO:0000313" key="15">
    <source>
        <dbReference type="Proteomes" id="UP000005447"/>
    </source>
</evidence>
<dbReference type="Bgee" id="ENSCPOG00000026648">
    <property type="expression patterns" value="Expressed in pituitary gland"/>
</dbReference>
<reference evidence="13" key="4">
    <citation type="journal article" date="2015" name="Meta Gene">
        <title>Initial description of primate-specific cystine-knot Prometheus genes and differential gene expansions of D-dopachrome tautomerase genes.</title>
        <authorList>
            <person name="Premzl M."/>
        </authorList>
    </citation>
    <scope>NUCLEOTIDE SEQUENCE</scope>
</reference>
<dbReference type="RefSeq" id="NP_001166301.1">
    <property type="nucleotide sequence ID" value="NM_001172830.2"/>
</dbReference>
<dbReference type="STRING" id="10141.ENSCPOP00000017897"/>
<dbReference type="eggNOG" id="ENOG502S49V">
    <property type="taxonomic scope" value="Eukaryota"/>
</dbReference>
<evidence type="ECO:0000256" key="3">
    <source>
        <dbReference type="ARBA" id="ARBA00022525"/>
    </source>
</evidence>
<reference evidence="13" key="6">
    <citation type="journal article" date="2019" name="Gene Rep">
        <title>Eutherian third-party data gene collections.</title>
        <authorList>
            <person name="Premzl M."/>
        </authorList>
    </citation>
    <scope>NUCLEOTIDE SEQUENCE</scope>
</reference>
<dbReference type="PANTHER" id="PTHR11515">
    <property type="entry name" value="GLYCOPROTEIN HORMONE BETA CHAIN"/>
    <property type="match status" value="1"/>
</dbReference>
<evidence type="ECO:0000313" key="14">
    <source>
        <dbReference type="Ensembl" id="ENSCPOP00000017897.2"/>
    </source>
</evidence>
<proteinExistence type="evidence at transcript level"/>
<gene>
    <name evidence="11" type="primary">LHbeta</name>
    <name evidence="12" type="synonym">LHB</name>
    <name evidence="14" type="synonym">Lhb</name>
</gene>
<organism evidence="11">
    <name type="scientific">Cavia porcellus</name>
    <name type="common">Guinea pig</name>
    <dbReference type="NCBI Taxonomy" id="10141"/>
    <lineage>
        <taxon>Eukaryota</taxon>
        <taxon>Metazoa</taxon>
        <taxon>Chordata</taxon>
        <taxon>Craniata</taxon>
        <taxon>Vertebrata</taxon>
        <taxon>Euteleostomi</taxon>
        <taxon>Mammalia</taxon>
        <taxon>Eutheria</taxon>
        <taxon>Euarchontoglires</taxon>
        <taxon>Glires</taxon>
        <taxon>Rodentia</taxon>
        <taxon>Hystricomorpha</taxon>
        <taxon>Caviidae</taxon>
        <taxon>Cavia</taxon>
    </lineage>
</organism>
<dbReference type="GeneTree" id="ENSGT00940000161285"/>
<dbReference type="KEGG" id="cpoc:100379534"/>
<comment type="subunit">
    <text evidence="7">Heterodimer of a common alpha chain and a unique beta chain which confers biological specificity to thyrotropin, lutropin, follitropin and gonadotropin.</text>
</comment>
<dbReference type="AlphaFoldDB" id="Q924A8"/>
<evidence type="ECO:0000256" key="6">
    <source>
        <dbReference type="ARBA" id="ARBA00023180"/>
    </source>
</evidence>
<dbReference type="SUPFAM" id="SSF57501">
    <property type="entry name" value="Cystine-knot cytokines"/>
    <property type="match status" value="1"/>
</dbReference>